<dbReference type="InterPro" id="IPR034768">
    <property type="entry name" value="4FE4S_WBL"/>
</dbReference>
<evidence type="ECO:0000313" key="4">
    <source>
        <dbReference type="Proteomes" id="UP000029914"/>
    </source>
</evidence>
<gene>
    <name evidence="3" type="ORF">CDOO_01890</name>
</gene>
<organism evidence="3 4">
    <name type="scientific">Corynebacterium doosanense CAU 212 = DSM 45436</name>
    <dbReference type="NCBI Taxonomy" id="558173"/>
    <lineage>
        <taxon>Bacteria</taxon>
        <taxon>Bacillati</taxon>
        <taxon>Actinomycetota</taxon>
        <taxon>Actinomycetes</taxon>
        <taxon>Mycobacteriales</taxon>
        <taxon>Corynebacteriaceae</taxon>
        <taxon>Corynebacterium</taxon>
    </lineage>
</organism>
<feature type="domain" description="4Fe-4S Wbl-type" evidence="2">
    <location>
        <begin position="20"/>
        <end position="92"/>
    </location>
</feature>
<proteinExistence type="predicted"/>
<name>A0A097IDF8_9CORY</name>
<dbReference type="STRING" id="558173.CDOO_01890"/>
<accession>A0A097IDF8</accession>
<dbReference type="RefSeq" id="WP_018021469.1">
    <property type="nucleotide sequence ID" value="NZ_AQUX01000002.1"/>
</dbReference>
<protein>
    <recommendedName>
        <fullName evidence="2">4Fe-4S Wbl-type domain-containing protein</fullName>
    </recommendedName>
</protein>
<keyword evidence="4" id="KW-1185">Reference proteome</keyword>
<dbReference type="PROSITE" id="PS51674">
    <property type="entry name" value="4FE4S_WBL"/>
    <property type="match status" value="1"/>
</dbReference>
<reference evidence="3 4" key="1">
    <citation type="submission" date="2013-09" db="EMBL/GenBank/DDBJ databases">
        <title>Complete genome sequence of Corynebacterium doosanense CAU 212(T) (=DSM 45436(T)), isolated from activated sludge.</title>
        <authorList>
            <person name="Schaffert L."/>
            <person name="Albersmeier A."/>
            <person name="Kalinowski J."/>
            <person name="Ruckert C."/>
        </authorList>
    </citation>
    <scope>NUCLEOTIDE SEQUENCE [LARGE SCALE GENOMIC DNA]</scope>
    <source>
        <strain evidence="3 4">CAU 212</strain>
    </source>
</reference>
<dbReference type="EMBL" id="CP006764">
    <property type="protein sequence ID" value="AIT60155.1"/>
    <property type="molecule type" value="Genomic_DNA"/>
</dbReference>
<feature type="region of interest" description="Disordered" evidence="1">
    <location>
        <begin position="150"/>
        <end position="169"/>
    </location>
</feature>
<sequence>MTASARDLWGLEEGAETTAVCWYKRWDGGNPWDGRRPHEETEQVLDRHRQARILCRRCPLLDACERALADMEAQRLHVDGVMAGRYSDVRSQAATDAAMRQTSCRGCCVPLIPRGGQYVTAKPRPGASPHVGEGLCEDCWPWLALSARKRPPAPPHDHQLNNPLGKAVS</sequence>
<dbReference type="Proteomes" id="UP000029914">
    <property type="component" value="Chromosome"/>
</dbReference>
<dbReference type="AlphaFoldDB" id="A0A097IDF8"/>
<evidence type="ECO:0000256" key="1">
    <source>
        <dbReference type="SAM" id="MobiDB-lite"/>
    </source>
</evidence>
<dbReference type="eggNOG" id="ENOG5032AYP">
    <property type="taxonomic scope" value="Bacteria"/>
</dbReference>
<evidence type="ECO:0000313" key="3">
    <source>
        <dbReference type="EMBL" id="AIT60155.1"/>
    </source>
</evidence>
<dbReference type="HOGENOM" id="CLU_134287_0_0_11"/>
<dbReference type="KEGG" id="cdo:CDOO_01890"/>
<evidence type="ECO:0000259" key="2">
    <source>
        <dbReference type="PROSITE" id="PS51674"/>
    </source>
</evidence>